<sequence>MLSKKLLSYYQNELSYLRKYGKRFSRHFPKVARRLGMSDGLSEDPHVERIIESFALVTAQIQQRLDEDMPEVTEALLTVLAPQFLRPYPSVCIVQMQPDKRISGLTTGCEVEAGTMLYTRQSEEHVCHFRTLYPVIMEPMTLEETSLRFDNSTLRWQLELRLQVWPGAILNSPSLRFYLNGSSLAVNILYTLINDEIEAFSLVCGEKHYLLSESDIQVVGFNRAESILECDPRISPVYALLQDYFYFPQKFHFIDFSLPAGLTVTSNEVMLFRLRFRQCAMVAMLDKIACSVDRHFFRLHCTPAVNLFPMRAEPLVPHDDTAEYPVRPDIRHGDAIGIWSVNRVCATHKTGNEISTRDIAPLFGLSHSVTGGEQGTYWQCMQRETVDESGPANRLFIAFSDRGEKPLTPKNDLINIELTCYDRDIPSSIRNGNPEGDFESDLAVAGVTITALTRPTRTVSQQVKQASRWRLISHLSLNHMLISGDNGVQVLKETFALYNINDNPAIQQLIGLIKHVVVTPVTARLVSNDPLSMARGVEICVTFQSSAAEEPEYFLFCRFIEHFLSLYAPVNSFSQVVTCIEFHQESRRVWPVRSGRLSWI</sequence>
<dbReference type="Proteomes" id="UP000315469">
    <property type="component" value="Unassembled WGS sequence"/>
</dbReference>
<name>A0ABY2ZJ63_9GAMM</name>
<dbReference type="GeneID" id="90522044"/>
<dbReference type="InterPro" id="IPR010272">
    <property type="entry name" value="T6SS_TssF"/>
</dbReference>
<comment type="caution">
    <text evidence="1">The sequence shown here is derived from an EMBL/GenBank/DDBJ whole genome shotgun (WGS) entry which is preliminary data.</text>
</comment>
<dbReference type="EMBL" id="VHJB01000063">
    <property type="protein sequence ID" value="TPV36610.1"/>
    <property type="molecule type" value="Genomic_DNA"/>
</dbReference>
<dbReference type="NCBIfam" id="TIGR03359">
    <property type="entry name" value="VI_chp_6"/>
    <property type="match status" value="1"/>
</dbReference>
<dbReference type="PIRSF" id="PIRSF028304">
    <property type="entry name" value="UCP028304"/>
    <property type="match status" value="1"/>
</dbReference>
<keyword evidence="2" id="KW-1185">Reference proteome</keyword>
<dbReference type="PANTHER" id="PTHR35370">
    <property type="entry name" value="CYTOPLASMIC PROTEIN-RELATED-RELATED"/>
    <property type="match status" value="1"/>
</dbReference>
<gene>
    <name evidence="1" type="primary">tssF</name>
    <name evidence="1" type="ORF">FJW02_10975</name>
</gene>
<dbReference type="Pfam" id="PF05947">
    <property type="entry name" value="T6SS_TssF"/>
    <property type="match status" value="1"/>
</dbReference>
<dbReference type="RefSeq" id="WP_039659122.1">
    <property type="nucleotide sequence ID" value="NZ_CP045720.1"/>
</dbReference>
<protein>
    <submittedName>
        <fullName evidence="1">Type VI secretion system baseplate subunit TssF</fullName>
    </submittedName>
</protein>
<reference evidence="1 2" key="1">
    <citation type="submission" date="2019-06" db="EMBL/GenBank/DDBJ databases">
        <title>Taxogenomics and systematics of the genus Pantoea.</title>
        <authorList>
            <person name="Tambong J.T."/>
        </authorList>
    </citation>
    <scope>NUCLEOTIDE SEQUENCE [LARGE SCALE GENOMIC DNA]</scope>
    <source>
        <strain evidence="1 2">LMG 24197</strain>
    </source>
</reference>
<evidence type="ECO:0000313" key="1">
    <source>
        <dbReference type="EMBL" id="TPV36610.1"/>
    </source>
</evidence>
<evidence type="ECO:0000313" key="2">
    <source>
        <dbReference type="Proteomes" id="UP000315469"/>
    </source>
</evidence>
<proteinExistence type="predicted"/>
<organism evidence="1 2">
    <name type="scientific">Pantoea eucalypti</name>
    <dbReference type="NCBI Taxonomy" id="470933"/>
    <lineage>
        <taxon>Bacteria</taxon>
        <taxon>Pseudomonadati</taxon>
        <taxon>Pseudomonadota</taxon>
        <taxon>Gammaproteobacteria</taxon>
        <taxon>Enterobacterales</taxon>
        <taxon>Erwiniaceae</taxon>
        <taxon>Pantoea</taxon>
    </lineage>
</organism>
<accession>A0ABY2ZJ63</accession>
<dbReference type="PANTHER" id="PTHR35370:SF1">
    <property type="entry name" value="TYPE VI SECRETION SYSTEM COMPONENT TSSF1"/>
    <property type="match status" value="1"/>
</dbReference>